<name>A0ABV0SBN9_9TELE</name>
<evidence type="ECO:0000256" key="2">
    <source>
        <dbReference type="ARBA" id="ARBA00023134"/>
    </source>
</evidence>
<keyword evidence="1" id="KW-0547">Nucleotide-binding</keyword>
<evidence type="ECO:0000313" key="5">
    <source>
        <dbReference type="Proteomes" id="UP001434883"/>
    </source>
</evidence>
<dbReference type="Gene3D" id="3.40.50.10050">
    <property type="entry name" value="Translation initiation factor IF- 2, domain 3"/>
    <property type="match status" value="1"/>
</dbReference>
<gene>
    <name evidence="4" type="ORF">XENOCAPTIV_023733</name>
</gene>
<reference evidence="4 5" key="1">
    <citation type="submission" date="2021-06" db="EMBL/GenBank/DDBJ databases">
        <authorList>
            <person name="Palmer J.M."/>
        </authorList>
    </citation>
    <scope>NUCLEOTIDE SEQUENCE [LARGE SCALE GENOMIC DNA]</scope>
    <source>
        <strain evidence="4 5">XC_2019</strain>
        <tissue evidence="4">Muscle</tissue>
    </source>
</reference>
<protein>
    <recommendedName>
        <fullName evidence="3">Translation initiation factor IF- 2 domain-containing protein</fullName>
    </recommendedName>
</protein>
<dbReference type="InterPro" id="IPR023115">
    <property type="entry name" value="TIF_IF2_dom3"/>
</dbReference>
<evidence type="ECO:0000259" key="3">
    <source>
        <dbReference type="Pfam" id="PF11987"/>
    </source>
</evidence>
<feature type="non-terminal residue" evidence="4">
    <location>
        <position position="1"/>
    </location>
</feature>
<dbReference type="PANTHER" id="PTHR43381">
    <property type="entry name" value="TRANSLATION INITIATION FACTOR IF-2-RELATED"/>
    <property type="match status" value="1"/>
</dbReference>
<keyword evidence="5" id="KW-1185">Reference proteome</keyword>
<dbReference type="PANTHER" id="PTHR43381:SF4">
    <property type="entry name" value="EUKARYOTIC TRANSLATION INITIATION FACTOR 5B"/>
    <property type="match status" value="1"/>
</dbReference>
<evidence type="ECO:0000256" key="1">
    <source>
        <dbReference type="ARBA" id="ARBA00022741"/>
    </source>
</evidence>
<evidence type="ECO:0000313" key="4">
    <source>
        <dbReference type="EMBL" id="MEQ2217831.1"/>
    </source>
</evidence>
<dbReference type="SUPFAM" id="SSF52156">
    <property type="entry name" value="Initiation factor IF2/eIF5b, domain 3"/>
    <property type="match status" value="1"/>
</dbReference>
<dbReference type="InterPro" id="IPR036925">
    <property type="entry name" value="TIF_IF2_dom3_sf"/>
</dbReference>
<accession>A0ABV0SBN9</accession>
<organism evidence="4 5">
    <name type="scientific">Xenoophorus captivus</name>
    <dbReference type="NCBI Taxonomy" id="1517983"/>
    <lineage>
        <taxon>Eukaryota</taxon>
        <taxon>Metazoa</taxon>
        <taxon>Chordata</taxon>
        <taxon>Craniata</taxon>
        <taxon>Vertebrata</taxon>
        <taxon>Euteleostomi</taxon>
        <taxon>Actinopterygii</taxon>
        <taxon>Neopterygii</taxon>
        <taxon>Teleostei</taxon>
        <taxon>Neoteleostei</taxon>
        <taxon>Acanthomorphata</taxon>
        <taxon>Ovalentaria</taxon>
        <taxon>Atherinomorphae</taxon>
        <taxon>Cyprinodontiformes</taxon>
        <taxon>Goodeidae</taxon>
        <taxon>Xenoophorus</taxon>
    </lineage>
</organism>
<dbReference type="InterPro" id="IPR015760">
    <property type="entry name" value="TIF_IF2"/>
</dbReference>
<dbReference type="EMBL" id="JAHRIN010076164">
    <property type="protein sequence ID" value="MEQ2217831.1"/>
    <property type="molecule type" value="Genomic_DNA"/>
</dbReference>
<dbReference type="Proteomes" id="UP001434883">
    <property type="component" value="Unassembled WGS sequence"/>
</dbReference>
<sequence>QRPPNVCFAGSYLNVILINGRLREGETIIVPGVEGPITQQVVVVSAVGRYAVILAFDVKVERESQEMADSLGVRIFSAEIIYHLFDAFTKYREDYKKSKQDEFK</sequence>
<dbReference type="Pfam" id="PF11987">
    <property type="entry name" value="IF-2"/>
    <property type="match status" value="1"/>
</dbReference>
<keyword evidence="2" id="KW-0342">GTP-binding</keyword>
<comment type="caution">
    <text evidence="4">The sequence shown here is derived from an EMBL/GenBank/DDBJ whole genome shotgun (WGS) entry which is preliminary data.</text>
</comment>
<feature type="domain" description="Translation initiation factor IF- 2" evidence="3">
    <location>
        <begin position="35"/>
        <end position="88"/>
    </location>
</feature>
<proteinExistence type="predicted"/>